<evidence type="ECO:0008006" key="2">
    <source>
        <dbReference type="Google" id="ProtNLM"/>
    </source>
</evidence>
<dbReference type="InterPro" id="IPR027417">
    <property type="entry name" value="P-loop_NTPase"/>
</dbReference>
<dbReference type="Pfam" id="PF03567">
    <property type="entry name" value="Sulfotransfer_2"/>
    <property type="match status" value="1"/>
</dbReference>
<dbReference type="AlphaFoldDB" id="A0A1J5PRT5"/>
<dbReference type="EMBL" id="MLJW01002594">
    <property type="protein sequence ID" value="OIQ74193.1"/>
    <property type="molecule type" value="Genomic_DNA"/>
</dbReference>
<dbReference type="InterPro" id="IPR005331">
    <property type="entry name" value="Sulfotransferase"/>
</dbReference>
<dbReference type="Gene3D" id="3.40.50.300">
    <property type="entry name" value="P-loop containing nucleotide triphosphate hydrolases"/>
    <property type="match status" value="1"/>
</dbReference>
<sequence>MTKPFDYFVIFAEMRTGSNLLEANLNSFDGIACHGEAFNPVFVGHRNKTEMFGISMDQREKDPLQLIRVMISETDGLPGFRFFHDHDPRVQAHCLADPRCGKIILTRNPAESYVSLKIAQQTGQWKLGDIKNHKTEKVTFNAAEFEQHLETLQEFQLELLHALQASGQTAFYVNYEDLQDVEVMNGLARFLGVDAQITAISRDLVKQNPEDIAEKVVNATQMEAALARLDRFNLSRTPNFEPRRPAQIPAYVAAAHAPLLFLPIKSGPEVEVLHWLRTIGGGLTRDFTHKSLRQWKHGAEGFRSFTVLRHPIARAHATFTDQILTGKHPEIRQSLRRLYKVQLPADAAEPGYGIAAHRLAFLSFLWFLKGNLAGQTSIRVDAAWATQSAVLQGYAQVGSPDLVLREDRMAAGLAYLAAEVGLTSPGLGKPSAAPRHSLADIYDSELEDAARDAYARDYAGFGFGSWR</sequence>
<dbReference type="SUPFAM" id="SSF52540">
    <property type="entry name" value="P-loop containing nucleoside triphosphate hydrolases"/>
    <property type="match status" value="1"/>
</dbReference>
<comment type="caution">
    <text evidence="1">The sequence shown here is derived from an EMBL/GenBank/DDBJ whole genome shotgun (WGS) entry which is preliminary data.</text>
</comment>
<dbReference type="GO" id="GO:0016020">
    <property type="term" value="C:membrane"/>
    <property type="evidence" value="ECO:0007669"/>
    <property type="project" value="InterPro"/>
</dbReference>
<name>A0A1J5PRT5_9ZZZZ</name>
<organism evidence="1">
    <name type="scientific">mine drainage metagenome</name>
    <dbReference type="NCBI Taxonomy" id="410659"/>
    <lineage>
        <taxon>unclassified sequences</taxon>
        <taxon>metagenomes</taxon>
        <taxon>ecological metagenomes</taxon>
    </lineage>
</organism>
<proteinExistence type="predicted"/>
<reference evidence="1" key="1">
    <citation type="submission" date="2016-10" db="EMBL/GenBank/DDBJ databases">
        <title>Sequence of Gallionella enrichment culture.</title>
        <authorList>
            <person name="Poehlein A."/>
            <person name="Muehling M."/>
            <person name="Daniel R."/>
        </authorList>
    </citation>
    <scope>NUCLEOTIDE SEQUENCE</scope>
</reference>
<protein>
    <recommendedName>
        <fullName evidence="2">Nodulation protein NodH</fullName>
    </recommendedName>
</protein>
<gene>
    <name evidence="1" type="ORF">GALL_441610</name>
</gene>
<dbReference type="GO" id="GO:0008146">
    <property type="term" value="F:sulfotransferase activity"/>
    <property type="evidence" value="ECO:0007669"/>
    <property type="project" value="InterPro"/>
</dbReference>
<evidence type="ECO:0000313" key="1">
    <source>
        <dbReference type="EMBL" id="OIQ74193.1"/>
    </source>
</evidence>
<accession>A0A1J5PRT5</accession>